<gene>
    <name evidence="2" type="ORF">GUJ93_ZPchr0001g30187</name>
</gene>
<dbReference type="InterPro" id="IPR003137">
    <property type="entry name" value="PA_domain"/>
</dbReference>
<protein>
    <recommendedName>
        <fullName evidence="1">PA domain-containing protein</fullName>
    </recommendedName>
</protein>
<proteinExistence type="predicted"/>
<dbReference type="OrthoDB" id="10256524at2759"/>
<comment type="caution">
    <text evidence="2">The sequence shown here is derived from an EMBL/GenBank/DDBJ whole genome shotgun (WGS) entry which is preliminary data.</text>
</comment>
<sequence length="143" mass="15102">MAASTRWCSGPRSPAGTRRCLRQGNHHHTISHLAPKNSTFFHGGRKSRADLITLPAIANAYSNCYPGSLDPQKAAGKIVVCVGTDPMVSRRVKKLVAEGAGARGLVLIDDTEKAVPFVAGGFPFSHVGTDAGAEILGYMNSTK</sequence>
<evidence type="ECO:0000313" key="2">
    <source>
        <dbReference type="EMBL" id="KAG8052597.1"/>
    </source>
</evidence>
<reference evidence="2" key="1">
    <citation type="journal article" date="2021" name="bioRxiv">
        <title>Whole Genome Assembly and Annotation of Northern Wild Rice, Zizania palustris L., Supports a Whole Genome Duplication in the Zizania Genus.</title>
        <authorList>
            <person name="Haas M."/>
            <person name="Kono T."/>
            <person name="Macchietto M."/>
            <person name="Millas R."/>
            <person name="McGilp L."/>
            <person name="Shao M."/>
            <person name="Duquette J."/>
            <person name="Hirsch C.N."/>
            <person name="Kimball J."/>
        </authorList>
    </citation>
    <scope>NUCLEOTIDE SEQUENCE</scope>
    <source>
        <tissue evidence="2">Fresh leaf tissue</tissue>
    </source>
</reference>
<evidence type="ECO:0000259" key="1">
    <source>
        <dbReference type="Pfam" id="PF02225"/>
    </source>
</evidence>
<dbReference type="Proteomes" id="UP000729402">
    <property type="component" value="Unassembled WGS sequence"/>
</dbReference>
<dbReference type="CDD" id="cd02120">
    <property type="entry name" value="PA_subtilisin_like"/>
    <property type="match status" value="1"/>
</dbReference>
<name>A0A8J5RR70_ZIZPA</name>
<dbReference type="AlphaFoldDB" id="A0A8J5RR70"/>
<keyword evidence="3" id="KW-1185">Reference proteome</keyword>
<feature type="domain" description="PA" evidence="1">
    <location>
        <begin position="55"/>
        <end position="134"/>
    </location>
</feature>
<dbReference type="EMBL" id="JAAALK010000288">
    <property type="protein sequence ID" value="KAG8052597.1"/>
    <property type="molecule type" value="Genomic_DNA"/>
</dbReference>
<reference evidence="2" key="2">
    <citation type="submission" date="2021-02" db="EMBL/GenBank/DDBJ databases">
        <authorList>
            <person name="Kimball J.A."/>
            <person name="Haas M.W."/>
            <person name="Macchietto M."/>
            <person name="Kono T."/>
            <person name="Duquette J."/>
            <person name="Shao M."/>
        </authorList>
    </citation>
    <scope>NUCLEOTIDE SEQUENCE</scope>
    <source>
        <tissue evidence="2">Fresh leaf tissue</tissue>
    </source>
</reference>
<organism evidence="2 3">
    <name type="scientific">Zizania palustris</name>
    <name type="common">Northern wild rice</name>
    <dbReference type="NCBI Taxonomy" id="103762"/>
    <lineage>
        <taxon>Eukaryota</taxon>
        <taxon>Viridiplantae</taxon>
        <taxon>Streptophyta</taxon>
        <taxon>Embryophyta</taxon>
        <taxon>Tracheophyta</taxon>
        <taxon>Spermatophyta</taxon>
        <taxon>Magnoliopsida</taxon>
        <taxon>Liliopsida</taxon>
        <taxon>Poales</taxon>
        <taxon>Poaceae</taxon>
        <taxon>BOP clade</taxon>
        <taxon>Oryzoideae</taxon>
        <taxon>Oryzeae</taxon>
        <taxon>Zizaniinae</taxon>
        <taxon>Zizania</taxon>
    </lineage>
</organism>
<evidence type="ECO:0000313" key="3">
    <source>
        <dbReference type="Proteomes" id="UP000729402"/>
    </source>
</evidence>
<dbReference type="Pfam" id="PF02225">
    <property type="entry name" value="PA"/>
    <property type="match status" value="1"/>
</dbReference>
<accession>A0A8J5RR70</accession>